<dbReference type="EMBL" id="BLXT01006904">
    <property type="protein sequence ID" value="GFO34517.1"/>
    <property type="molecule type" value="Genomic_DNA"/>
</dbReference>
<dbReference type="AlphaFoldDB" id="A0AAV4CRK7"/>
<accession>A0AAV4CRK7</accession>
<protein>
    <recommendedName>
        <fullName evidence="3">PH domain-containing protein</fullName>
    </recommendedName>
</protein>
<sequence length="93" mass="10565">MQNKICHEYPLKNLNGAVEDLIPLADDDEEQLTTTDMTNWYFKCQSPANYQSWFHAMIVMTVSVPSQLSIMVPCYDCDDSVSPQQTINLGSML</sequence>
<organism evidence="1 2">
    <name type="scientific">Plakobranchus ocellatus</name>
    <dbReference type="NCBI Taxonomy" id="259542"/>
    <lineage>
        <taxon>Eukaryota</taxon>
        <taxon>Metazoa</taxon>
        <taxon>Spiralia</taxon>
        <taxon>Lophotrochozoa</taxon>
        <taxon>Mollusca</taxon>
        <taxon>Gastropoda</taxon>
        <taxon>Heterobranchia</taxon>
        <taxon>Euthyneura</taxon>
        <taxon>Panpulmonata</taxon>
        <taxon>Sacoglossa</taxon>
        <taxon>Placobranchoidea</taxon>
        <taxon>Plakobranchidae</taxon>
        <taxon>Plakobranchus</taxon>
    </lineage>
</organism>
<name>A0AAV4CRK7_9GAST</name>
<dbReference type="Proteomes" id="UP000735302">
    <property type="component" value="Unassembled WGS sequence"/>
</dbReference>
<evidence type="ECO:0000313" key="2">
    <source>
        <dbReference type="Proteomes" id="UP000735302"/>
    </source>
</evidence>
<proteinExistence type="predicted"/>
<evidence type="ECO:0008006" key="3">
    <source>
        <dbReference type="Google" id="ProtNLM"/>
    </source>
</evidence>
<evidence type="ECO:0000313" key="1">
    <source>
        <dbReference type="EMBL" id="GFO34517.1"/>
    </source>
</evidence>
<reference evidence="1 2" key="1">
    <citation type="journal article" date="2021" name="Elife">
        <title>Chloroplast acquisition without the gene transfer in kleptoplastic sea slugs, Plakobranchus ocellatus.</title>
        <authorList>
            <person name="Maeda T."/>
            <person name="Takahashi S."/>
            <person name="Yoshida T."/>
            <person name="Shimamura S."/>
            <person name="Takaki Y."/>
            <person name="Nagai Y."/>
            <person name="Toyoda A."/>
            <person name="Suzuki Y."/>
            <person name="Arimoto A."/>
            <person name="Ishii H."/>
            <person name="Satoh N."/>
            <person name="Nishiyama T."/>
            <person name="Hasebe M."/>
            <person name="Maruyama T."/>
            <person name="Minagawa J."/>
            <person name="Obokata J."/>
            <person name="Shigenobu S."/>
        </authorList>
    </citation>
    <scope>NUCLEOTIDE SEQUENCE [LARGE SCALE GENOMIC DNA]</scope>
</reference>
<gene>
    <name evidence="1" type="ORF">PoB_006102200</name>
</gene>
<keyword evidence="2" id="KW-1185">Reference proteome</keyword>
<comment type="caution">
    <text evidence="1">The sequence shown here is derived from an EMBL/GenBank/DDBJ whole genome shotgun (WGS) entry which is preliminary data.</text>
</comment>